<evidence type="ECO:0000313" key="1">
    <source>
        <dbReference type="EMBL" id="KAF0725682.1"/>
    </source>
</evidence>
<evidence type="ECO:0008006" key="3">
    <source>
        <dbReference type="Google" id="ProtNLM"/>
    </source>
</evidence>
<evidence type="ECO:0000313" key="2">
    <source>
        <dbReference type="Proteomes" id="UP000481153"/>
    </source>
</evidence>
<organism evidence="1 2">
    <name type="scientific">Aphanomyces euteiches</name>
    <dbReference type="NCBI Taxonomy" id="100861"/>
    <lineage>
        <taxon>Eukaryota</taxon>
        <taxon>Sar</taxon>
        <taxon>Stramenopiles</taxon>
        <taxon>Oomycota</taxon>
        <taxon>Saprolegniomycetes</taxon>
        <taxon>Saprolegniales</taxon>
        <taxon>Verrucalvaceae</taxon>
        <taxon>Aphanomyces</taxon>
    </lineage>
</organism>
<reference evidence="1 2" key="1">
    <citation type="submission" date="2019-07" db="EMBL/GenBank/DDBJ databases">
        <title>Genomics analysis of Aphanomyces spp. identifies a new class of oomycete effector associated with host adaptation.</title>
        <authorList>
            <person name="Gaulin E."/>
        </authorList>
    </citation>
    <scope>NUCLEOTIDE SEQUENCE [LARGE SCALE GENOMIC DNA]</scope>
    <source>
        <strain evidence="1 2">ATCC 201684</strain>
    </source>
</reference>
<gene>
    <name evidence="1" type="ORF">Ae201684_015900</name>
</gene>
<dbReference type="AlphaFoldDB" id="A0A6G0WG40"/>
<name>A0A6G0WG40_9STRA</name>
<keyword evidence="2" id="KW-1185">Reference proteome</keyword>
<comment type="caution">
    <text evidence="1">The sequence shown here is derived from an EMBL/GenBank/DDBJ whole genome shotgun (WGS) entry which is preliminary data.</text>
</comment>
<sequence length="246" mass="27907">MGIIASLKKRYKYLYLSKILSFYDMPPEEQALTNRIASTRRRGTAGVDMGRPATLLDAANYVVTAWNDLAPSCIANCFRKTELFNVHTQEDDIDDDVISDMVDLLAASNIETTHAEIEAFIHNDDDDSDMMNDSILIELEKIDNGMSSLVINSQDDSDEEETKEDPYRAPLPSDAFARACNSVVDVVDELYTFDCDDMAQAYMDELRPMFEAVIFKLRQVNADHNGSRMRRRKQMTLFDVGFNPKS</sequence>
<proteinExistence type="predicted"/>
<dbReference type="EMBL" id="VJMJ01000235">
    <property type="protein sequence ID" value="KAF0725682.1"/>
    <property type="molecule type" value="Genomic_DNA"/>
</dbReference>
<accession>A0A6G0WG40</accession>
<dbReference type="Proteomes" id="UP000481153">
    <property type="component" value="Unassembled WGS sequence"/>
</dbReference>
<protein>
    <recommendedName>
        <fullName evidence="3">DDE-1 domain-containing protein</fullName>
    </recommendedName>
</protein>